<organism evidence="2 3">
    <name type="scientific">Cyclostephanos tholiformis</name>
    <dbReference type="NCBI Taxonomy" id="382380"/>
    <lineage>
        <taxon>Eukaryota</taxon>
        <taxon>Sar</taxon>
        <taxon>Stramenopiles</taxon>
        <taxon>Ochrophyta</taxon>
        <taxon>Bacillariophyta</taxon>
        <taxon>Coscinodiscophyceae</taxon>
        <taxon>Thalassiosirophycidae</taxon>
        <taxon>Stephanodiscales</taxon>
        <taxon>Stephanodiscaceae</taxon>
        <taxon>Cyclostephanos</taxon>
    </lineage>
</organism>
<evidence type="ECO:0000256" key="1">
    <source>
        <dbReference type="SAM" id="SignalP"/>
    </source>
</evidence>
<accession>A0ABD3RFW4</accession>
<sequence>MTVSSSRFLMKPLVVFTLYQIATLVDDWLPPQLTIAGPVNDKQNDLLTFPLYGKAQDMVKSDAKADWGETTEPIVEAMNRLVAELQTAESKLKPLMEYLTGIPLLPKLDEGLYLVSFGVHKKSILKLYAIGIYSSPPVLKVGMSPTTLRAMARTFDQSTPITTFVLEMAFGIGVEKIAGAIAKSVKPQYDGPQLDVCALELLIIAGVKGIGGQAGKGMVFLCFDCSKDGVGMSVDGRLQGVATTGAGVLGSVMDMFMDSDTFSHSLVARCVKN</sequence>
<name>A0ABD3RFW4_9STRA</name>
<keyword evidence="3" id="KW-1185">Reference proteome</keyword>
<feature type="signal peptide" evidence="1">
    <location>
        <begin position="1"/>
        <end position="24"/>
    </location>
</feature>
<dbReference type="EMBL" id="JALLPB020000423">
    <property type="protein sequence ID" value="KAL3809261.1"/>
    <property type="molecule type" value="Genomic_DNA"/>
</dbReference>
<dbReference type="AlphaFoldDB" id="A0ABD3RFW4"/>
<protein>
    <submittedName>
        <fullName evidence="2">Uncharacterized protein</fullName>
    </submittedName>
</protein>
<dbReference type="Proteomes" id="UP001530377">
    <property type="component" value="Unassembled WGS sequence"/>
</dbReference>
<dbReference type="PANTHER" id="PTHR47698">
    <property type="entry name" value="FATTY-ACID-BINDING PROTEIN 3, CHLOROPLASTIC"/>
    <property type="match status" value="1"/>
</dbReference>
<gene>
    <name evidence="2" type="ORF">ACHAXA_002247</name>
</gene>
<evidence type="ECO:0000313" key="2">
    <source>
        <dbReference type="EMBL" id="KAL3809261.1"/>
    </source>
</evidence>
<comment type="caution">
    <text evidence="2">The sequence shown here is derived from an EMBL/GenBank/DDBJ whole genome shotgun (WGS) entry which is preliminary data.</text>
</comment>
<dbReference type="Gene3D" id="3.50.70.10">
    <property type="match status" value="1"/>
</dbReference>
<evidence type="ECO:0000313" key="3">
    <source>
        <dbReference type="Proteomes" id="UP001530377"/>
    </source>
</evidence>
<dbReference type="InterPro" id="IPR016088">
    <property type="entry name" value="Chalcone_isomerase_3-sand"/>
</dbReference>
<feature type="chain" id="PRO_5044815729" evidence="1">
    <location>
        <begin position="25"/>
        <end position="273"/>
    </location>
</feature>
<proteinExistence type="predicted"/>
<reference evidence="2 3" key="1">
    <citation type="submission" date="2024-10" db="EMBL/GenBank/DDBJ databases">
        <title>Updated reference genomes for cyclostephanoid diatoms.</title>
        <authorList>
            <person name="Roberts W.R."/>
            <person name="Alverson A.J."/>
        </authorList>
    </citation>
    <scope>NUCLEOTIDE SEQUENCE [LARGE SCALE GENOMIC DNA]</scope>
    <source>
        <strain evidence="2 3">AJA228-03</strain>
    </source>
</reference>
<keyword evidence="1" id="KW-0732">Signal</keyword>
<dbReference type="PANTHER" id="PTHR47698:SF2">
    <property type="entry name" value="FATTY-ACID-BINDING PROTEIN 3, CHLOROPLASTIC"/>
    <property type="match status" value="1"/>
</dbReference>